<evidence type="ECO:0000256" key="8">
    <source>
        <dbReference type="ARBA" id="ARBA00022786"/>
    </source>
</evidence>
<evidence type="ECO:0000256" key="6">
    <source>
        <dbReference type="ARBA" id="ARBA00022723"/>
    </source>
</evidence>
<evidence type="ECO:0000256" key="11">
    <source>
        <dbReference type="ARBA" id="ARBA00023136"/>
    </source>
</evidence>
<evidence type="ECO:0000256" key="7">
    <source>
        <dbReference type="ARBA" id="ARBA00022771"/>
    </source>
</evidence>
<dbReference type="GO" id="GO:0016020">
    <property type="term" value="C:membrane"/>
    <property type="evidence" value="ECO:0007669"/>
    <property type="project" value="UniProtKB-SubCell"/>
</dbReference>
<dbReference type="InterPro" id="IPR022170">
    <property type="entry name" value="MUL1-like"/>
</dbReference>
<comment type="subcellular location">
    <subcellularLocation>
        <location evidence="2">Membrane</location>
        <topology evidence="2">Multi-pass membrane protein</topology>
    </subcellularLocation>
</comment>
<organism evidence="14">
    <name type="scientific">freshwater metagenome</name>
    <dbReference type="NCBI Taxonomy" id="449393"/>
    <lineage>
        <taxon>unclassified sequences</taxon>
        <taxon>metagenomes</taxon>
        <taxon>ecological metagenomes</taxon>
    </lineage>
</organism>
<keyword evidence="4" id="KW-0808">Transferase</keyword>
<feature type="transmembrane region" description="Helical" evidence="12">
    <location>
        <begin position="240"/>
        <end position="261"/>
    </location>
</feature>
<sequence>MLIAGLVLIVVAVGAAFYARHERGKARTATATETLSCGDVATLSKGVADEVGGGSFSQRCEAVGRAQPGPQGLVDAPESKVDAVWVRTKVTHKYWEMVTTTRDGKSHRTRQEREDVVSDNSSIAPFALSDDSGTVVIHPDGAEIDRPERVVDRFEQADRVQQDGGGFLASLLRSTNDSGTLGFQREEWVIRPGTGLYVQGEVADRTGALVFAKPQDKGAFLVSTRSEEEIVAGSEKAAKLAGIGAVLAGVIGVVLLIAGAVTA</sequence>
<reference evidence="14" key="1">
    <citation type="submission" date="2020-05" db="EMBL/GenBank/DDBJ databases">
        <authorList>
            <person name="Chiriac C."/>
            <person name="Salcher M."/>
            <person name="Ghai R."/>
            <person name="Kavagutti S V."/>
        </authorList>
    </citation>
    <scope>NUCLEOTIDE SEQUENCE</scope>
</reference>
<name>A0A6J7IRH4_9ZZZZ</name>
<accession>A0A6J7IRH4</accession>
<evidence type="ECO:0000256" key="5">
    <source>
        <dbReference type="ARBA" id="ARBA00022692"/>
    </source>
</evidence>
<feature type="domain" description="E3 Ubiquitin ligase MUL1-like" evidence="13">
    <location>
        <begin position="99"/>
        <end position="255"/>
    </location>
</feature>
<keyword evidence="11 12" id="KW-0472">Membrane</keyword>
<evidence type="ECO:0000256" key="4">
    <source>
        <dbReference type="ARBA" id="ARBA00022679"/>
    </source>
</evidence>
<gene>
    <name evidence="14" type="ORF">UFOPK3564_02505</name>
</gene>
<keyword evidence="6" id="KW-0479">Metal-binding</keyword>
<dbReference type="EC" id="2.3.2.27" evidence="3"/>
<evidence type="ECO:0000313" key="14">
    <source>
        <dbReference type="EMBL" id="CAB4933365.1"/>
    </source>
</evidence>
<evidence type="ECO:0000256" key="3">
    <source>
        <dbReference type="ARBA" id="ARBA00012483"/>
    </source>
</evidence>
<keyword evidence="8" id="KW-0833">Ubl conjugation pathway</keyword>
<keyword evidence="9" id="KW-0862">Zinc</keyword>
<evidence type="ECO:0000259" key="13">
    <source>
        <dbReference type="Pfam" id="PF12483"/>
    </source>
</evidence>
<keyword evidence="10 12" id="KW-1133">Transmembrane helix</keyword>
<evidence type="ECO:0000256" key="2">
    <source>
        <dbReference type="ARBA" id="ARBA00004141"/>
    </source>
</evidence>
<keyword evidence="5 12" id="KW-0812">Transmembrane</keyword>
<dbReference type="EMBL" id="CAFBMK010000180">
    <property type="protein sequence ID" value="CAB4933365.1"/>
    <property type="molecule type" value="Genomic_DNA"/>
</dbReference>
<keyword evidence="7" id="KW-0863">Zinc-finger</keyword>
<protein>
    <recommendedName>
        <fullName evidence="3">RING-type E3 ubiquitin transferase</fullName>
        <ecNumber evidence="3">2.3.2.27</ecNumber>
    </recommendedName>
</protein>
<evidence type="ECO:0000256" key="9">
    <source>
        <dbReference type="ARBA" id="ARBA00022833"/>
    </source>
</evidence>
<dbReference type="Pfam" id="PF12483">
    <property type="entry name" value="GIDE"/>
    <property type="match status" value="1"/>
</dbReference>
<evidence type="ECO:0000256" key="12">
    <source>
        <dbReference type="SAM" id="Phobius"/>
    </source>
</evidence>
<comment type="catalytic activity">
    <reaction evidence="1">
        <text>S-ubiquitinyl-[E2 ubiquitin-conjugating enzyme]-L-cysteine + [acceptor protein]-L-lysine = [E2 ubiquitin-conjugating enzyme]-L-cysteine + N(6)-ubiquitinyl-[acceptor protein]-L-lysine.</text>
        <dbReference type="EC" id="2.3.2.27"/>
    </reaction>
</comment>
<dbReference type="GO" id="GO:0008270">
    <property type="term" value="F:zinc ion binding"/>
    <property type="evidence" value="ECO:0007669"/>
    <property type="project" value="UniProtKB-KW"/>
</dbReference>
<dbReference type="GO" id="GO:0061630">
    <property type="term" value="F:ubiquitin protein ligase activity"/>
    <property type="evidence" value="ECO:0007669"/>
    <property type="project" value="UniProtKB-EC"/>
</dbReference>
<evidence type="ECO:0000256" key="1">
    <source>
        <dbReference type="ARBA" id="ARBA00000900"/>
    </source>
</evidence>
<dbReference type="GO" id="GO:0016567">
    <property type="term" value="P:protein ubiquitination"/>
    <property type="evidence" value="ECO:0007669"/>
    <property type="project" value="InterPro"/>
</dbReference>
<proteinExistence type="predicted"/>
<dbReference type="AlphaFoldDB" id="A0A6J7IRH4"/>
<evidence type="ECO:0000256" key="10">
    <source>
        <dbReference type="ARBA" id="ARBA00022989"/>
    </source>
</evidence>